<dbReference type="EMBL" id="JAIQCV010000013">
    <property type="protein sequence ID" value="KAH1032454.1"/>
    <property type="molecule type" value="Genomic_DNA"/>
</dbReference>
<organism evidence="4 5">
    <name type="scientific">Gossypium stocksii</name>
    <dbReference type="NCBI Taxonomy" id="47602"/>
    <lineage>
        <taxon>Eukaryota</taxon>
        <taxon>Viridiplantae</taxon>
        <taxon>Streptophyta</taxon>
        <taxon>Embryophyta</taxon>
        <taxon>Tracheophyta</taxon>
        <taxon>Spermatophyta</taxon>
        <taxon>Magnoliopsida</taxon>
        <taxon>eudicotyledons</taxon>
        <taxon>Gunneridae</taxon>
        <taxon>Pentapetalae</taxon>
        <taxon>rosids</taxon>
        <taxon>malvids</taxon>
        <taxon>Malvales</taxon>
        <taxon>Malvaceae</taxon>
        <taxon>Malvoideae</taxon>
        <taxon>Gossypium</taxon>
    </lineage>
</organism>
<dbReference type="GO" id="GO:0003676">
    <property type="term" value="F:nucleic acid binding"/>
    <property type="evidence" value="ECO:0007669"/>
    <property type="project" value="InterPro"/>
</dbReference>
<keyword evidence="1" id="KW-0863">Zinc-finger</keyword>
<evidence type="ECO:0000259" key="3">
    <source>
        <dbReference type="PROSITE" id="PS50158"/>
    </source>
</evidence>
<keyword evidence="1" id="KW-0479">Metal-binding</keyword>
<sequence>MEISLSENFRSDKSIGEELIPKKVRFRDMDGGSNDDMKVDSPSAHSVSWKDMLIGPVMGDASKRPKEKEDIDFLEGDIQKTFVNGVPSITFSDRIHQILFQGMENTVILKLLGRNIGFSVLQNKIYSMWKPSAPIHMMDIENGYFFVKFQNKQDYEKALSEGPWIIFGQYLTVQPWTRAFDPIQAYLSVVITWIRFPTLLTYFYNHKIIIEIGELVGKVVKLDMNTDSRTRGRFARMVIYVNLDKPLVSQILINGRTQKVEYKSLSTICFHCGRYGHVDNICPFRNVEPSNEKDNKSPEVISKNSNSIREKSEKKDESYGPWMIVERKSRRRAREHGQKAAGFHEKDKEVSRIIGKIIGISIKKTLIEIFLLFEAQKEKKSLMEITMVINLRRNRPARRKWPRLALLLLELAAKPLQQKLLPILPSTEIPIKDQANPRFLSSLVRFRKKMNPKRNTRFKNSGSQKVSLKMSMEQLVENIAAFSKEYLDSRAYTRTDNNLGGVSNPEQ</sequence>
<dbReference type="GO" id="GO:0008270">
    <property type="term" value="F:zinc ion binding"/>
    <property type="evidence" value="ECO:0007669"/>
    <property type="project" value="UniProtKB-KW"/>
</dbReference>
<accession>A0A9D3U9L2</accession>
<keyword evidence="1" id="KW-0862">Zinc</keyword>
<dbReference type="Proteomes" id="UP000828251">
    <property type="component" value="Unassembled WGS sequence"/>
</dbReference>
<evidence type="ECO:0000313" key="5">
    <source>
        <dbReference type="Proteomes" id="UP000828251"/>
    </source>
</evidence>
<dbReference type="PANTHER" id="PTHR31286">
    <property type="entry name" value="GLYCINE-RICH CELL WALL STRUCTURAL PROTEIN 1.8-LIKE"/>
    <property type="match status" value="1"/>
</dbReference>
<reference evidence="4 5" key="1">
    <citation type="journal article" date="2021" name="Plant Biotechnol. J.">
        <title>Multi-omics assisted identification of the key and species-specific regulatory components of drought-tolerant mechanisms in Gossypium stocksii.</title>
        <authorList>
            <person name="Yu D."/>
            <person name="Ke L."/>
            <person name="Zhang D."/>
            <person name="Wu Y."/>
            <person name="Sun Y."/>
            <person name="Mei J."/>
            <person name="Sun J."/>
            <person name="Sun Y."/>
        </authorList>
    </citation>
    <scope>NUCLEOTIDE SEQUENCE [LARGE SCALE GENOMIC DNA]</scope>
    <source>
        <strain evidence="5">cv. E1</strain>
        <tissue evidence="4">Leaf</tissue>
    </source>
</reference>
<dbReference type="Pfam" id="PF14111">
    <property type="entry name" value="DUF4283"/>
    <property type="match status" value="1"/>
</dbReference>
<dbReference type="OrthoDB" id="786567at2759"/>
<evidence type="ECO:0000256" key="1">
    <source>
        <dbReference type="PROSITE-ProRule" id="PRU00047"/>
    </source>
</evidence>
<evidence type="ECO:0000256" key="2">
    <source>
        <dbReference type="SAM" id="MobiDB-lite"/>
    </source>
</evidence>
<feature type="region of interest" description="Disordered" evidence="2">
    <location>
        <begin position="287"/>
        <end position="314"/>
    </location>
</feature>
<keyword evidence="5" id="KW-1185">Reference proteome</keyword>
<dbReference type="PROSITE" id="PS50158">
    <property type="entry name" value="ZF_CCHC"/>
    <property type="match status" value="1"/>
</dbReference>
<dbReference type="PANTHER" id="PTHR31286:SF173">
    <property type="entry name" value="DUF4283 DOMAIN-CONTAINING PROTEIN"/>
    <property type="match status" value="1"/>
</dbReference>
<name>A0A9D3U9L2_9ROSI</name>
<dbReference type="InterPro" id="IPR025558">
    <property type="entry name" value="DUF4283"/>
</dbReference>
<protein>
    <recommendedName>
        <fullName evidence="3">CCHC-type domain-containing protein</fullName>
    </recommendedName>
</protein>
<evidence type="ECO:0000313" key="4">
    <source>
        <dbReference type="EMBL" id="KAH1032454.1"/>
    </source>
</evidence>
<proteinExistence type="predicted"/>
<dbReference type="InterPro" id="IPR040256">
    <property type="entry name" value="At4g02000-like"/>
</dbReference>
<comment type="caution">
    <text evidence="4">The sequence shown here is derived from an EMBL/GenBank/DDBJ whole genome shotgun (WGS) entry which is preliminary data.</text>
</comment>
<feature type="domain" description="CCHC-type" evidence="3">
    <location>
        <begin position="269"/>
        <end position="283"/>
    </location>
</feature>
<dbReference type="InterPro" id="IPR001878">
    <property type="entry name" value="Znf_CCHC"/>
</dbReference>
<dbReference type="AlphaFoldDB" id="A0A9D3U9L2"/>
<gene>
    <name evidence="4" type="ORF">J1N35_044628</name>
</gene>